<name>A0ABQ5GSB6_9ASTR</name>
<protein>
    <submittedName>
        <fullName evidence="2">Uncharacterized protein</fullName>
    </submittedName>
</protein>
<dbReference type="Proteomes" id="UP001151760">
    <property type="component" value="Unassembled WGS sequence"/>
</dbReference>
<evidence type="ECO:0000313" key="2">
    <source>
        <dbReference type="EMBL" id="GJT78179.1"/>
    </source>
</evidence>
<reference evidence="2" key="1">
    <citation type="journal article" date="2022" name="Int. J. Mol. Sci.">
        <title>Draft Genome of Tanacetum Coccineum: Genomic Comparison of Closely Related Tanacetum-Family Plants.</title>
        <authorList>
            <person name="Yamashiro T."/>
            <person name="Shiraishi A."/>
            <person name="Nakayama K."/>
            <person name="Satake H."/>
        </authorList>
    </citation>
    <scope>NUCLEOTIDE SEQUENCE</scope>
</reference>
<proteinExistence type="predicted"/>
<reference evidence="2" key="2">
    <citation type="submission" date="2022-01" db="EMBL/GenBank/DDBJ databases">
        <authorList>
            <person name="Yamashiro T."/>
            <person name="Shiraishi A."/>
            <person name="Satake H."/>
            <person name="Nakayama K."/>
        </authorList>
    </citation>
    <scope>NUCLEOTIDE SEQUENCE</scope>
</reference>
<sequence length="1080" mass="121883">METKDTLSSCSYSDEQDMQQMLKQAKILKGGCLNGLSALKSNFTRILEQGITKSEFERAFSHIFGEDVDTFTRTFSQNMDTLEQQLTKETILESNCQNAFRVLKTQFEKIFSSVLIKPSSLDGMYARKDFRAYTSMEPQLFKEIILKNFDFIEDYMLKTIIHAQTIQKRLDDKKLQIQECTVQEVKALDAISEDKAKKSCMVSFRKLHSHLKHLSHDNLKGTRIESGFKRAFATLFGQDVETFIGTMFLNMDQLEKQLDKEEFQEIGSITAFKVLETQFHMFIKSRIYLDDEYVVMTRNYFLQYTQIEISEFRDTLIHTWNLLRNRLMKEHCIKESMTPGLGNDAHADDANIRPVYDEEPMVENAEQCHDTCPFPAKLTDNQTTELSNQSLESENISVKEGQHGQFSKVKSTEAKIKHDIDAIETINIELEHKVAKSLKKNETLKRHYKELFDSIKITRAKTIEHITSLIAKNDEFKAQLQEKGFTIAALKNELRKLTGNSVNIKFAKSSILGKPVLQPHRNQSVVRQRTAFRKSAFAKPHHMIAPSSSMYSSNDMVYNHYLEEAMKKTQEISSNSEPCMMPSAKSQSTANGSKPKPRSNTQTSRNWPISKNSFVTTKTVPIEEHSRNSRNFSDSKHFVCSTYHKCVFNANHDYCVTKFLNEVNSRAKVPSHKTTKIYKPIEQISVAKKPERQIPKGYRWVPTGNIFTSSTTKVDNEPTNGLNKDIPNQYEYEQTLDDSAGPVLPVLLKRARQAKQGHRSTEVGGTIEVNLENICGGMWVVRSKFRVGEGEWRLGVVMVEFIHRVSRKAWGEVGGVDNNSSMGSRLMARGDVSLDGWVGAGGGKVKGGGVDLGVVGISILEKLIMSFSRIRSNKNSINSFPFSAVPSDGRCCSLEQAGSVVNGTGYDGSTGSRTNFPLLLKNFLKSLTAFAYSSSLLSEEDASSSLKTCLAFKDRDLYFSFLFFAISKSFSSNGACGYESCESAGISSSIRSRLFFLSLFLVNEASGIGVCCVSVPAFKILSVRIRLCEVELLLVIFAIPNEIFLKPLDAMLLGEHYQETLKARRSSNSEICHFALNQKK</sequence>
<dbReference type="EMBL" id="BQNB010018779">
    <property type="protein sequence ID" value="GJT78179.1"/>
    <property type="molecule type" value="Genomic_DNA"/>
</dbReference>
<accession>A0ABQ5GSB6</accession>
<feature type="region of interest" description="Disordered" evidence="1">
    <location>
        <begin position="572"/>
        <end position="610"/>
    </location>
</feature>
<evidence type="ECO:0000256" key="1">
    <source>
        <dbReference type="SAM" id="MobiDB-lite"/>
    </source>
</evidence>
<gene>
    <name evidence="2" type="ORF">Tco_1044904</name>
</gene>
<feature type="compositionally biased region" description="Polar residues" evidence="1">
    <location>
        <begin position="584"/>
        <end position="610"/>
    </location>
</feature>
<organism evidence="2 3">
    <name type="scientific">Tanacetum coccineum</name>
    <dbReference type="NCBI Taxonomy" id="301880"/>
    <lineage>
        <taxon>Eukaryota</taxon>
        <taxon>Viridiplantae</taxon>
        <taxon>Streptophyta</taxon>
        <taxon>Embryophyta</taxon>
        <taxon>Tracheophyta</taxon>
        <taxon>Spermatophyta</taxon>
        <taxon>Magnoliopsida</taxon>
        <taxon>eudicotyledons</taxon>
        <taxon>Gunneridae</taxon>
        <taxon>Pentapetalae</taxon>
        <taxon>asterids</taxon>
        <taxon>campanulids</taxon>
        <taxon>Asterales</taxon>
        <taxon>Asteraceae</taxon>
        <taxon>Asteroideae</taxon>
        <taxon>Anthemideae</taxon>
        <taxon>Anthemidinae</taxon>
        <taxon>Tanacetum</taxon>
    </lineage>
</organism>
<keyword evidence="3" id="KW-1185">Reference proteome</keyword>
<comment type="caution">
    <text evidence="2">The sequence shown here is derived from an EMBL/GenBank/DDBJ whole genome shotgun (WGS) entry which is preliminary data.</text>
</comment>
<evidence type="ECO:0000313" key="3">
    <source>
        <dbReference type="Proteomes" id="UP001151760"/>
    </source>
</evidence>